<keyword evidence="2" id="KW-1048">Host nucleus</keyword>
<comment type="subcellular location">
    <subcellularLocation>
        <location evidence="1">Host nucleus</location>
    </subcellularLocation>
</comment>
<protein>
    <submittedName>
        <fullName evidence="8">Nonstructural protein 1</fullName>
    </submittedName>
</protein>
<evidence type="ECO:0000256" key="5">
    <source>
        <dbReference type="ARBA" id="ARBA00022840"/>
    </source>
</evidence>
<dbReference type="Pfam" id="PF01057">
    <property type="entry name" value="Parvo_NS1"/>
    <property type="match status" value="1"/>
</dbReference>
<dbReference type="GO" id="GO:0005524">
    <property type="term" value="F:ATP binding"/>
    <property type="evidence" value="ECO:0007669"/>
    <property type="project" value="UniProtKB-KW"/>
</dbReference>
<feature type="region of interest" description="Disordered" evidence="6">
    <location>
        <begin position="468"/>
        <end position="512"/>
    </location>
</feature>
<dbReference type="GeneID" id="80536480"/>
<dbReference type="SUPFAM" id="SSF52540">
    <property type="entry name" value="P-loop containing nucleoside triphosphate hydrolases"/>
    <property type="match status" value="1"/>
</dbReference>
<feature type="domain" description="SF3 helicase" evidence="7">
    <location>
        <begin position="275"/>
        <end position="437"/>
    </location>
</feature>
<sequence length="665" mass="74162">MQSEVECAGPSYGQLLWLGTKSTGGDLTRHQAQALLIEKDFVLSPMPDVTKFLKLCNMKQWQCCILQICDSSANPLIDPLGYALFLNELGGVNDWICSGEYNPDRIFHVHAMMKTTSRSDSVKRSMESVSLRLFTADNWILMFGQQCTMDCLKIQSCHKPESMLGYIAKDPSWIISNSERLLQTSYDINMYDLNARFKTKKELDEPELNELTKLLLDTIVSGSCKSISDIMRQNPDGIAKYLHRPGLANIMSNCLTYVEATGGKWDLALFEHYDPNPEAIHKVLLHQGISPSFFDSTFHAWITKTEPKKNTLVLLGPSNTGKSAFISGLKACIPWGEICNGANFNFEGLIGTVIGVWEEPLISAELAEKCKQVFEGMTCSIPVKYKKPYMLPRTPIIMTTNHKPWRFCSAEEQMFLNRMTIFEINHNCKDVNYTPRISEHCCKCRYCTASRGCSPAYGESEPCRVQREKQPLHTGEHGPLWADQTTDVRTGSLRGRGGSPERSYSGSPGCSGVSSTECSTYTSGCPVSSSTTAVEQLGDQQPRSEYSDDGTPGTSALSQFILESYRLGRGDGHDSRGTRDPDTGEQFLRGDDSGTSGHKRKHGGFSQLGSMEASEKAKEISVSTKKRRVDRSLSTKMNKPITFPMSVPTKQDWGEYLSWIYHIHG</sequence>
<reference evidence="8 9" key="1">
    <citation type="journal article" date="2019" name="Virology">
        <title>Genomic and transcriptional analyses of novel parvoviruses identified from dead peafowl.</title>
        <authorList>
            <person name="Liu X."/>
            <person name="Wang H."/>
            <person name="Liu X."/>
            <person name="Li Y."/>
            <person name="Chen J."/>
            <person name="Zhang J."/>
            <person name="Wang X."/>
            <person name="Shen S."/>
            <person name="Wang H."/>
            <person name="Deng F."/>
            <person name="Wang M."/>
            <person name="Guan W."/>
            <person name="Hu Z."/>
        </authorList>
    </citation>
    <scope>NUCLEOTIDE SEQUENCE [LARGE SCALE GENOMIC DNA]</scope>
    <source>
        <strain evidence="8">PePV1</strain>
    </source>
</reference>
<keyword evidence="9" id="KW-1185">Reference proteome</keyword>
<dbReference type="GO" id="GO:0006260">
    <property type="term" value="P:DNA replication"/>
    <property type="evidence" value="ECO:0007669"/>
    <property type="project" value="UniProtKB-KW"/>
</dbReference>
<accession>A0A649UY52</accession>
<dbReference type="InterPro" id="IPR014015">
    <property type="entry name" value="Helicase_SF3_DNA-vir"/>
</dbReference>
<keyword evidence="3" id="KW-0235">DNA replication</keyword>
<dbReference type="PROSITE" id="PS51206">
    <property type="entry name" value="SF3_HELICASE_1"/>
    <property type="match status" value="1"/>
</dbReference>
<feature type="region of interest" description="Disordered" evidence="6">
    <location>
        <begin position="526"/>
        <end position="555"/>
    </location>
</feature>
<evidence type="ECO:0000256" key="1">
    <source>
        <dbReference type="ARBA" id="ARBA00004147"/>
    </source>
</evidence>
<dbReference type="Proteomes" id="UP000677239">
    <property type="component" value="Segment"/>
</dbReference>
<feature type="compositionally biased region" description="Basic and acidic residues" evidence="6">
    <location>
        <begin position="567"/>
        <end position="592"/>
    </location>
</feature>
<feature type="compositionally biased region" description="Polar residues" evidence="6">
    <location>
        <begin position="502"/>
        <end position="512"/>
    </location>
</feature>
<organism evidence="8 9">
    <name type="scientific">Peafowl parvovirus 1</name>
    <dbReference type="NCBI Taxonomy" id="2668086"/>
    <lineage>
        <taxon>Viruses</taxon>
        <taxon>Monodnaviria</taxon>
        <taxon>Shotokuvirae</taxon>
        <taxon>Cossaviricota</taxon>
        <taxon>Quintoviricetes</taxon>
        <taxon>Piccovirales</taxon>
        <taxon>Parvoviridae</taxon>
        <taxon>Hamaparvovirinae</taxon>
        <taxon>Chaphamaparvovirus</taxon>
        <taxon>Chaphamaparvovirus galliform7</taxon>
        <taxon>Chaphamaparvovirus galliform4</taxon>
    </lineage>
</organism>
<name>A0A649UY52_9VIRU</name>
<dbReference type="KEGG" id="vg:80536480"/>
<keyword evidence="5" id="KW-0067">ATP-binding</keyword>
<evidence type="ECO:0000259" key="7">
    <source>
        <dbReference type="PROSITE" id="PS51206"/>
    </source>
</evidence>
<keyword evidence="4" id="KW-0547">Nucleotide-binding</keyword>
<dbReference type="RefSeq" id="YP_010798323.1">
    <property type="nucleotide sequence ID" value="NC_076413.1"/>
</dbReference>
<evidence type="ECO:0000313" key="9">
    <source>
        <dbReference type="Proteomes" id="UP000677239"/>
    </source>
</evidence>
<evidence type="ECO:0000313" key="8">
    <source>
        <dbReference type="EMBL" id="QGJ83201.1"/>
    </source>
</evidence>
<dbReference type="InterPro" id="IPR001257">
    <property type="entry name" value="Parvovirus_NS1_helicase"/>
</dbReference>
<evidence type="ECO:0000256" key="3">
    <source>
        <dbReference type="ARBA" id="ARBA00022705"/>
    </source>
</evidence>
<feature type="compositionally biased region" description="Polar residues" evidence="6">
    <location>
        <begin position="526"/>
        <end position="544"/>
    </location>
</feature>
<evidence type="ECO:0000256" key="2">
    <source>
        <dbReference type="ARBA" id="ARBA00022562"/>
    </source>
</evidence>
<dbReference type="EMBL" id="MK988619">
    <property type="protein sequence ID" value="QGJ83201.1"/>
    <property type="molecule type" value="Genomic_DNA"/>
</dbReference>
<dbReference type="Gene3D" id="3.40.50.300">
    <property type="entry name" value="P-loop containing nucleotide triphosphate hydrolases"/>
    <property type="match status" value="1"/>
</dbReference>
<feature type="region of interest" description="Disordered" evidence="6">
    <location>
        <begin position="567"/>
        <end position="632"/>
    </location>
</feature>
<dbReference type="GO" id="GO:0019079">
    <property type="term" value="P:viral genome replication"/>
    <property type="evidence" value="ECO:0007669"/>
    <property type="project" value="InterPro"/>
</dbReference>
<dbReference type="InterPro" id="IPR027417">
    <property type="entry name" value="P-loop_NTPase"/>
</dbReference>
<proteinExistence type="predicted"/>
<dbReference type="GO" id="GO:0042025">
    <property type="term" value="C:host cell nucleus"/>
    <property type="evidence" value="ECO:0007669"/>
    <property type="project" value="UniProtKB-SubCell"/>
</dbReference>
<evidence type="ECO:0000256" key="4">
    <source>
        <dbReference type="ARBA" id="ARBA00022741"/>
    </source>
</evidence>
<evidence type="ECO:0000256" key="6">
    <source>
        <dbReference type="SAM" id="MobiDB-lite"/>
    </source>
</evidence>